<keyword evidence="7 13" id="KW-0862">Zinc</keyword>
<feature type="disulfide bond" evidence="14">
    <location>
        <begin position="218"/>
        <end position="225"/>
    </location>
</feature>
<dbReference type="Proteomes" id="UP000218231">
    <property type="component" value="Unassembled WGS sequence"/>
</dbReference>
<dbReference type="PANTHER" id="PTHR10340:SF31">
    <property type="entry name" value="SPHINGOMYELIN PHOSPHODIESTERASE ASM-3-RELATED"/>
    <property type="match status" value="1"/>
</dbReference>
<dbReference type="GO" id="GO:0046513">
    <property type="term" value="P:ceramide biosynthetic process"/>
    <property type="evidence" value="ECO:0007669"/>
    <property type="project" value="TreeGrafter"/>
</dbReference>
<reference evidence="17 18" key="1">
    <citation type="journal article" date="2017" name="Curr. Biol.">
        <title>Genome architecture and evolution of a unichromosomal asexual nematode.</title>
        <authorList>
            <person name="Fradin H."/>
            <person name="Zegar C."/>
            <person name="Gutwein M."/>
            <person name="Lucas J."/>
            <person name="Kovtun M."/>
            <person name="Corcoran D."/>
            <person name="Baugh L.R."/>
            <person name="Kiontke K."/>
            <person name="Gunsalus K."/>
            <person name="Fitch D.H."/>
            <person name="Piano F."/>
        </authorList>
    </citation>
    <scope>NUCLEOTIDE SEQUENCE [LARGE SCALE GENOMIC DNA]</scope>
    <source>
        <strain evidence="17">PF1309</strain>
    </source>
</reference>
<dbReference type="Gene3D" id="3.60.21.10">
    <property type="match status" value="1"/>
</dbReference>
<feature type="compositionally biased region" description="Basic residues" evidence="15">
    <location>
        <begin position="657"/>
        <end position="667"/>
    </location>
</feature>
<evidence type="ECO:0000256" key="2">
    <source>
        <dbReference type="ARBA" id="ARBA00008234"/>
    </source>
</evidence>
<feature type="binding site" evidence="13">
    <location>
        <position position="203"/>
    </location>
    <ligand>
        <name>Zn(2+)</name>
        <dbReference type="ChEBI" id="CHEBI:29105"/>
        <label>1</label>
    </ligand>
</feature>
<feature type="binding site" evidence="13">
    <location>
        <position position="283"/>
    </location>
    <ligand>
        <name>Zn(2+)</name>
        <dbReference type="ChEBI" id="CHEBI:29105"/>
        <label>2</label>
    </ligand>
</feature>
<dbReference type="InterPro" id="IPR011160">
    <property type="entry name" value="Sphingomy_PDE"/>
</dbReference>
<evidence type="ECO:0000256" key="10">
    <source>
        <dbReference type="ARBA" id="ARBA00023295"/>
    </source>
</evidence>
<feature type="disulfide bond" evidence="14">
    <location>
        <begin position="86"/>
        <end position="161"/>
    </location>
</feature>
<comment type="cofactor">
    <cofactor evidence="13">
        <name>Zn(2+)</name>
        <dbReference type="ChEBI" id="CHEBI:29105"/>
    </cofactor>
    <text evidence="13">Binds 2 Zn(2+) ions per subunit.</text>
</comment>
<dbReference type="InterPro" id="IPR011001">
    <property type="entry name" value="Saposin-like"/>
</dbReference>
<accession>A0A2A2KZC8</accession>
<dbReference type="GO" id="GO:0005615">
    <property type="term" value="C:extracellular space"/>
    <property type="evidence" value="ECO:0007669"/>
    <property type="project" value="TreeGrafter"/>
</dbReference>
<dbReference type="SUPFAM" id="SSF47862">
    <property type="entry name" value="Saposin"/>
    <property type="match status" value="1"/>
</dbReference>
<dbReference type="GO" id="GO:0016798">
    <property type="term" value="F:hydrolase activity, acting on glycosyl bonds"/>
    <property type="evidence" value="ECO:0007669"/>
    <property type="project" value="UniProtKB-KW"/>
</dbReference>
<dbReference type="Pfam" id="PF00149">
    <property type="entry name" value="Metallophos"/>
    <property type="match status" value="1"/>
</dbReference>
<keyword evidence="4 13" id="KW-0479">Metal-binding</keyword>
<feature type="binding site" evidence="13">
    <location>
        <position position="205"/>
    </location>
    <ligand>
        <name>Zn(2+)</name>
        <dbReference type="ChEBI" id="CHEBI:29105"/>
        <label>1</label>
    </ligand>
</feature>
<comment type="catalytic activity">
    <reaction evidence="11">
        <text>a sphingomyelin + H2O = phosphocholine + an N-acylsphing-4-enine + H(+)</text>
        <dbReference type="Rhea" id="RHEA:19253"/>
        <dbReference type="ChEBI" id="CHEBI:15377"/>
        <dbReference type="ChEBI" id="CHEBI:15378"/>
        <dbReference type="ChEBI" id="CHEBI:17636"/>
        <dbReference type="ChEBI" id="CHEBI:52639"/>
        <dbReference type="ChEBI" id="CHEBI:295975"/>
        <dbReference type="EC" id="3.1.4.12"/>
    </reaction>
    <physiologicalReaction direction="left-to-right" evidence="11">
        <dbReference type="Rhea" id="RHEA:19254"/>
    </physiologicalReaction>
</comment>
<dbReference type="InterPro" id="IPR029052">
    <property type="entry name" value="Metallo-depent_PP-like"/>
</dbReference>
<evidence type="ECO:0000256" key="1">
    <source>
        <dbReference type="ARBA" id="ARBA00004613"/>
    </source>
</evidence>
<comment type="subcellular location">
    <subcellularLocation>
        <location evidence="1">Secreted</location>
    </subcellularLocation>
</comment>
<evidence type="ECO:0000256" key="5">
    <source>
        <dbReference type="ARBA" id="ARBA00022729"/>
    </source>
</evidence>
<dbReference type="SMART" id="SM00741">
    <property type="entry name" value="SapB"/>
    <property type="match status" value="1"/>
</dbReference>
<name>A0A2A2KZC8_9BILA</name>
<gene>
    <name evidence="17" type="ORF">WR25_00538</name>
</gene>
<feature type="region of interest" description="Disordered" evidence="15">
    <location>
        <begin position="614"/>
        <end position="667"/>
    </location>
</feature>
<dbReference type="GO" id="GO:0016020">
    <property type="term" value="C:membrane"/>
    <property type="evidence" value="ECO:0007669"/>
    <property type="project" value="GOC"/>
</dbReference>
<feature type="binding site" evidence="13">
    <location>
        <position position="464"/>
    </location>
    <ligand>
        <name>Zn(2+)</name>
        <dbReference type="ChEBI" id="CHEBI:29105"/>
        <label>2</label>
    </ligand>
</feature>
<dbReference type="GO" id="GO:0061750">
    <property type="term" value="F:acid sphingomyelin phosphodiesterase activity"/>
    <property type="evidence" value="ECO:0007669"/>
    <property type="project" value="TreeGrafter"/>
</dbReference>
<keyword evidence="8 14" id="KW-1015">Disulfide bond</keyword>
<evidence type="ECO:0000256" key="8">
    <source>
        <dbReference type="ARBA" id="ARBA00023157"/>
    </source>
</evidence>
<feature type="disulfide bond" evidence="14">
    <location>
        <begin position="226"/>
        <end position="254"/>
    </location>
</feature>
<evidence type="ECO:0000313" key="17">
    <source>
        <dbReference type="EMBL" id="PAV79275.1"/>
    </source>
</evidence>
<feature type="disulfide bond" evidence="14">
    <location>
        <begin position="603"/>
        <end position="615"/>
    </location>
</feature>
<evidence type="ECO:0000256" key="3">
    <source>
        <dbReference type="ARBA" id="ARBA00022525"/>
    </source>
</evidence>
<feature type="domain" description="Saposin B-type" evidence="16">
    <location>
        <begin position="82"/>
        <end position="165"/>
    </location>
</feature>
<keyword evidence="10 12" id="KW-0326">Glycosidase</keyword>
<feature type="binding site" evidence="13">
    <location>
        <position position="430"/>
    </location>
    <ligand>
        <name>Zn(2+)</name>
        <dbReference type="ChEBI" id="CHEBI:29105"/>
        <label>2</label>
    </ligand>
</feature>
<feature type="binding site" evidence="13">
    <location>
        <position position="283"/>
    </location>
    <ligand>
        <name>Zn(2+)</name>
        <dbReference type="ChEBI" id="CHEBI:29105"/>
        <label>1</label>
    </ligand>
</feature>
<dbReference type="InterPro" id="IPR008139">
    <property type="entry name" value="SaposinB_dom"/>
</dbReference>
<evidence type="ECO:0000256" key="14">
    <source>
        <dbReference type="PIRSR" id="PIRSR000948-2"/>
    </source>
</evidence>
<dbReference type="GO" id="GO:0006685">
    <property type="term" value="P:sphingomyelin catabolic process"/>
    <property type="evidence" value="ECO:0007669"/>
    <property type="project" value="UniProtKB-UniRule"/>
</dbReference>
<dbReference type="OrthoDB" id="282973at2759"/>
<sequence length="667" mass="76402">MESYKRILLQFSAFLPFLLLFRVISTCLLSDKPTILITNFCISKSVCMWMGLAQGLQIVCLLAAGLVLSNPVNRESADQLLVSAECIECRYSVQLLESQWGEDTKEKCLADLVAFVCETFNIERPFICQMIGTNYEAEAVYVLSQILLDPKDICALLLSDCGTFFDPLVATWNQTIPPNKPPLNPKKPVQAGKPTLRVLHISDPHIDMDYQIGSEAQCDEHFTLCCRPLNDTNEAIRDQPIKEPAGKWGTTGICDAPYWMVDNLLQQIAQRHKDIDYVIVTGDFESHAIWDYARDTHQRMIRNVSQLIKSHFPDKQIYFALGNHEGVPLDSFAPSFTPEEFHMDWLYGTVADEWKPYIPADQDKTIRFNGCYMVKPWPGFRIISLNNGLGDSLNLFLFINQTDPDGTMSWLSDQLLDAEKAGDKVHIVAHIPPGTAEALEGWSLNYYKLAIRFENTIAAHIMAHVHSEEFYVIYEDPEDFNSRPVDVVFSAPCMTPYSRYNPTYRIYTIDGKYDGSTYQVIDFEEWIMNLTVANQPPYDPTVEQLYPSILKEYGFTANLPSEWSNMINQMKTDDTLFNQYMRNFYRRNVYPVCDAKCKASWLCQARQAHHSKKLCSDIPDASPPERDPKRGKWYSKKRGSMTEEQIRNSVTKFMNNPKRRPKGQCPI</sequence>
<comment type="similarity">
    <text evidence="2 12">Belongs to the acid sphingomyelinase family.</text>
</comment>
<keyword evidence="18" id="KW-1185">Reference proteome</keyword>
<keyword evidence="3" id="KW-0964">Secreted</keyword>
<evidence type="ECO:0000256" key="15">
    <source>
        <dbReference type="SAM" id="MobiDB-lite"/>
    </source>
</evidence>
<dbReference type="InterPro" id="IPR004843">
    <property type="entry name" value="Calcineurin-like_PHP"/>
</dbReference>
<keyword evidence="6 12" id="KW-0378">Hydrolase</keyword>
<evidence type="ECO:0000313" key="18">
    <source>
        <dbReference type="Proteomes" id="UP000218231"/>
    </source>
</evidence>
<evidence type="ECO:0000256" key="13">
    <source>
        <dbReference type="PIRSR" id="PIRSR000948-1"/>
    </source>
</evidence>
<evidence type="ECO:0000256" key="7">
    <source>
        <dbReference type="ARBA" id="ARBA00022833"/>
    </source>
</evidence>
<dbReference type="InterPro" id="IPR041805">
    <property type="entry name" value="ASMase/PPN1_MPP"/>
</dbReference>
<dbReference type="AlphaFoldDB" id="A0A2A2KZC8"/>
<evidence type="ECO:0000256" key="6">
    <source>
        <dbReference type="ARBA" id="ARBA00022801"/>
    </source>
</evidence>
<dbReference type="SUPFAM" id="SSF56300">
    <property type="entry name" value="Metallo-dependent phosphatases"/>
    <property type="match status" value="1"/>
</dbReference>
<evidence type="ECO:0000256" key="9">
    <source>
        <dbReference type="ARBA" id="ARBA00023180"/>
    </source>
</evidence>
<evidence type="ECO:0000256" key="4">
    <source>
        <dbReference type="ARBA" id="ARBA00022723"/>
    </source>
</evidence>
<comment type="caution">
    <text evidence="17">The sequence shown here is derived from an EMBL/GenBank/DDBJ whole genome shotgun (WGS) entry which is preliminary data.</text>
</comment>
<dbReference type="EMBL" id="LIAE01007438">
    <property type="protein sequence ID" value="PAV79275.1"/>
    <property type="molecule type" value="Genomic_DNA"/>
</dbReference>
<dbReference type="PANTHER" id="PTHR10340">
    <property type="entry name" value="SPHINGOMYELIN PHOSPHODIESTERASE"/>
    <property type="match status" value="1"/>
</dbReference>
<evidence type="ECO:0000256" key="12">
    <source>
        <dbReference type="PIRNR" id="PIRNR000948"/>
    </source>
</evidence>
<dbReference type="PROSITE" id="PS50015">
    <property type="entry name" value="SAP_B"/>
    <property type="match status" value="1"/>
</dbReference>
<dbReference type="GO" id="GO:0046872">
    <property type="term" value="F:metal ion binding"/>
    <property type="evidence" value="ECO:0007669"/>
    <property type="project" value="UniProtKB-KW"/>
</dbReference>
<feature type="binding site" evidence="13">
    <location>
        <position position="466"/>
    </location>
    <ligand>
        <name>Zn(2+)</name>
        <dbReference type="ChEBI" id="CHEBI:29105"/>
        <label>1</label>
    </ligand>
</feature>
<dbReference type="PIRSF" id="PIRSF000948">
    <property type="entry name" value="Sphingomy_PDE"/>
    <property type="match status" value="1"/>
</dbReference>
<feature type="disulfide bond" evidence="14">
    <location>
        <begin position="117"/>
        <end position="128"/>
    </location>
</feature>
<feature type="binding site" evidence="13">
    <location>
        <position position="323"/>
    </location>
    <ligand>
        <name>Zn(2+)</name>
        <dbReference type="ChEBI" id="CHEBI:29105"/>
        <label>2</label>
    </ligand>
</feature>
<dbReference type="CDD" id="cd00842">
    <property type="entry name" value="MPP_ASMase"/>
    <property type="match status" value="1"/>
</dbReference>
<dbReference type="EC" id="3.1.4.12" evidence="12"/>
<dbReference type="GO" id="GO:0005764">
    <property type="term" value="C:lysosome"/>
    <property type="evidence" value="ECO:0007669"/>
    <property type="project" value="TreeGrafter"/>
</dbReference>
<keyword evidence="5" id="KW-0732">Signal</keyword>
<comment type="function">
    <text evidence="12">Converts sphingomyelin to ceramide.</text>
</comment>
<feature type="disulfide bond" evidence="14">
    <location>
        <begin position="89"/>
        <end position="154"/>
    </location>
</feature>
<organism evidence="17 18">
    <name type="scientific">Diploscapter pachys</name>
    <dbReference type="NCBI Taxonomy" id="2018661"/>
    <lineage>
        <taxon>Eukaryota</taxon>
        <taxon>Metazoa</taxon>
        <taxon>Ecdysozoa</taxon>
        <taxon>Nematoda</taxon>
        <taxon>Chromadorea</taxon>
        <taxon>Rhabditida</taxon>
        <taxon>Rhabditina</taxon>
        <taxon>Rhabditomorpha</taxon>
        <taxon>Rhabditoidea</taxon>
        <taxon>Rhabditidae</taxon>
        <taxon>Diploscapter</taxon>
    </lineage>
</organism>
<dbReference type="Pfam" id="PF19272">
    <property type="entry name" value="ASMase_C"/>
    <property type="match status" value="1"/>
</dbReference>
<evidence type="ECO:0000259" key="16">
    <source>
        <dbReference type="PROSITE" id="PS50015"/>
    </source>
</evidence>
<dbReference type="InterPro" id="IPR045473">
    <property type="entry name" value="ASM_C"/>
</dbReference>
<feature type="disulfide bond" evidence="14">
    <location>
        <begin position="593"/>
        <end position="597"/>
    </location>
</feature>
<evidence type="ECO:0000256" key="11">
    <source>
        <dbReference type="ARBA" id="ARBA00047268"/>
    </source>
</evidence>
<protein>
    <recommendedName>
        <fullName evidence="12">Sphingomyelin phosphodiesterase</fullName>
        <ecNumber evidence="12">3.1.4.12</ecNumber>
    </recommendedName>
</protein>
<proteinExistence type="inferred from homology"/>
<keyword evidence="9" id="KW-0325">Glycoprotein</keyword>
<dbReference type="STRING" id="2018661.A0A2A2KZC8"/>